<protein>
    <submittedName>
        <fullName evidence="2">Nucleoside-diphosphate sugar epimerase</fullName>
    </submittedName>
</protein>
<dbReference type="AlphaFoldDB" id="A0A9X3AVV3"/>
<evidence type="ECO:0000259" key="1">
    <source>
        <dbReference type="Pfam" id="PF01118"/>
    </source>
</evidence>
<organism evidence="2 3">
    <name type="scientific">Shewanella holmiensis</name>
    <dbReference type="NCBI Taxonomy" id="2952222"/>
    <lineage>
        <taxon>Bacteria</taxon>
        <taxon>Pseudomonadati</taxon>
        <taxon>Pseudomonadota</taxon>
        <taxon>Gammaproteobacteria</taxon>
        <taxon>Alteromonadales</taxon>
        <taxon>Shewanellaceae</taxon>
        <taxon>Shewanella</taxon>
    </lineage>
</organism>
<feature type="domain" description="Semialdehyde dehydrogenase NAD-binding" evidence="1">
    <location>
        <begin position="3"/>
        <end position="81"/>
    </location>
</feature>
<dbReference type="InterPro" id="IPR036291">
    <property type="entry name" value="NAD(P)-bd_dom_sf"/>
</dbReference>
<keyword evidence="3" id="KW-1185">Reference proteome</keyword>
<dbReference type="RefSeq" id="WP_261299052.1">
    <property type="nucleotide sequence ID" value="NZ_JAMTCD010000017.1"/>
</dbReference>
<dbReference type="Proteomes" id="UP001155546">
    <property type="component" value="Unassembled WGS sequence"/>
</dbReference>
<comment type="caution">
    <text evidence="2">The sequence shown here is derived from an EMBL/GenBank/DDBJ whole genome shotgun (WGS) entry which is preliminary data.</text>
</comment>
<dbReference type="Pfam" id="PF01118">
    <property type="entry name" value="Semialdhyde_dh"/>
    <property type="match status" value="1"/>
</dbReference>
<dbReference type="Gene3D" id="3.40.50.720">
    <property type="entry name" value="NAD(P)-binding Rossmann-like Domain"/>
    <property type="match status" value="1"/>
</dbReference>
<accession>A0A9X3AVV3</accession>
<evidence type="ECO:0000313" key="3">
    <source>
        <dbReference type="Proteomes" id="UP001155546"/>
    </source>
</evidence>
<gene>
    <name evidence="2" type="ORF">NE535_12940</name>
</gene>
<dbReference type="InterPro" id="IPR000534">
    <property type="entry name" value="Semialdehyde_DH_NAD-bd"/>
</dbReference>
<sequence length="221" mass="24795">MIAAIIGATGLVGKSLLELLLDSELYQKVYVLGRSKPQLAAHHWGEEKLHYIACQLDELHEIELPETIDHAFCCLGTTIKQAGSQQAFIEVDKLGVLAFAKLVHKQQHSKLVFQVISALDANPRSSVFYNRVKGEMEQQLAQLQLPYLQIFQPSLLIGQREDSRPAEQIGQWLFAFTSLFFIGPLLKYKPIHGSDVAKAMFDCAQKELPSLTIIDNKSLHQ</sequence>
<evidence type="ECO:0000313" key="2">
    <source>
        <dbReference type="EMBL" id="MCT7942694.1"/>
    </source>
</evidence>
<dbReference type="SUPFAM" id="SSF51735">
    <property type="entry name" value="NAD(P)-binding Rossmann-fold domains"/>
    <property type="match status" value="1"/>
</dbReference>
<dbReference type="PANTHER" id="PTHR14097">
    <property type="entry name" value="OXIDOREDUCTASE HTATIP2"/>
    <property type="match status" value="1"/>
</dbReference>
<dbReference type="PANTHER" id="PTHR14097:SF7">
    <property type="entry name" value="OXIDOREDUCTASE HTATIP2"/>
    <property type="match status" value="1"/>
</dbReference>
<dbReference type="GO" id="GO:0051287">
    <property type="term" value="F:NAD binding"/>
    <property type="evidence" value="ECO:0007669"/>
    <property type="project" value="InterPro"/>
</dbReference>
<dbReference type="EMBL" id="JAMTCD010000017">
    <property type="protein sequence ID" value="MCT7942694.1"/>
    <property type="molecule type" value="Genomic_DNA"/>
</dbReference>
<reference evidence="2" key="1">
    <citation type="journal article" date="2023" name="Int. J. Syst. Evol. Microbiol.">
        <title>&lt;i&gt;Shewanella septentrionalis&lt;/i&gt; sp. nov. and &lt;i&gt;Shewanella holmiensis&lt;/i&gt; sp. nov., isolated from Baltic Sea water and sediments.</title>
        <authorList>
            <person name="Martin-Rodriguez A.J."/>
            <person name="Thorell K."/>
            <person name="Joffre E."/>
            <person name="Jensie-Markopoulos S."/>
            <person name="Moore E.R.B."/>
            <person name="Sjoling A."/>
        </authorList>
    </citation>
    <scope>NUCLEOTIDE SEQUENCE</scope>
    <source>
        <strain evidence="2">SP1S2-7</strain>
    </source>
</reference>
<dbReference type="GO" id="GO:0016620">
    <property type="term" value="F:oxidoreductase activity, acting on the aldehyde or oxo group of donors, NAD or NADP as acceptor"/>
    <property type="evidence" value="ECO:0007669"/>
    <property type="project" value="InterPro"/>
</dbReference>
<proteinExistence type="predicted"/>
<name>A0A9X3AVV3_9GAMM</name>